<dbReference type="Proteomes" id="UP000198806">
    <property type="component" value="Unassembled WGS sequence"/>
</dbReference>
<keyword evidence="2" id="KW-1185">Reference proteome</keyword>
<dbReference type="EMBL" id="FOWD01000029">
    <property type="protein sequence ID" value="SFO46790.1"/>
    <property type="molecule type" value="Genomic_DNA"/>
</dbReference>
<dbReference type="Gene3D" id="3.40.1350.10">
    <property type="match status" value="1"/>
</dbReference>
<proteinExistence type="predicted"/>
<reference evidence="1 2" key="1">
    <citation type="submission" date="2016-10" db="EMBL/GenBank/DDBJ databases">
        <authorList>
            <person name="de Groot N.N."/>
        </authorList>
    </citation>
    <scope>NUCLEOTIDE SEQUENCE [LARGE SCALE GENOMIC DNA]</scope>
    <source>
        <strain evidence="1 2">DSM 1283</strain>
    </source>
</reference>
<evidence type="ECO:0000313" key="2">
    <source>
        <dbReference type="Proteomes" id="UP000198806"/>
    </source>
</evidence>
<gene>
    <name evidence="1" type="ORF">SAMN04489757_12911</name>
</gene>
<dbReference type="OrthoDB" id="6659686at2"/>
<evidence type="ECO:0000313" key="1">
    <source>
        <dbReference type="EMBL" id="SFO46790.1"/>
    </source>
</evidence>
<dbReference type="AlphaFoldDB" id="A0A1I5HFF9"/>
<dbReference type="GO" id="GO:0003676">
    <property type="term" value="F:nucleic acid binding"/>
    <property type="evidence" value="ECO:0007669"/>
    <property type="project" value="InterPro"/>
</dbReference>
<accession>A0A1I5HFF9</accession>
<dbReference type="InterPro" id="IPR011856">
    <property type="entry name" value="tRNA_endonuc-like_dom_sf"/>
</dbReference>
<name>A0A1I5HFF9_9FIRM</name>
<sequence length="344" mass="40372">MLYRLSKEDNTIELMPYADFESLAKKEKDLENLLAENLGDLYIEDGQLMRIFQERARQEEPDLCALDKNGNLVLFELKRGEVQGDTTIQVMRYAQSWGQKSYYDLNEAYAKYCDKYKLPKQELKEAHKDAFGLDSALDYVQFNREQKMIIVGSSSDSRLVSAVDYWKAQGLSIDFIPYRIYLIGDEYYFEFFSKPYDTHVNPKDRKGIIFDTNFAYDENSIWDMFLKHKVSAYGSVAGSVNSFQKGDYVLYYHKGYGVVGAGKIKSDTKENKEYKRDYELFREVELLTPEISKIEDIRYISYSELCELLNKSFYLARTTKVPYLSEEESRLVVERLLEKYEIDK</sequence>
<evidence type="ECO:0008006" key="3">
    <source>
        <dbReference type="Google" id="ProtNLM"/>
    </source>
</evidence>
<dbReference type="RefSeq" id="WP_091687622.1">
    <property type="nucleotide sequence ID" value="NZ_BAABFM010000010.1"/>
</dbReference>
<dbReference type="STRING" id="1527.SAMN04489757_12911"/>
<protein>
    <recommendedName>
        <fullName evidence="3">DUF91 domain-containing protein</fullName>
    </recommendedName>
</protein>
<organism evidence="1 2">
    <name type="scientific">Anaerocolumna aminovalerica</name>
    <dbReference type="NCBI Taxonomy" id="1527"/>
    <lineage>
        <taxon>Bacteria</taxon>
        <taxon>Bacillati</taxon>
        <taxon>Bacillota</taxon>
        <taxon>Clostridia</taxon>
        <taxon>Lachnospirales</taxon>
        <taxon>Lachnospiraceae</taxon>
        <taxon>Anaerocolumna</taxon>
    </lineage>
</organism>